<dbReference type="Pfam" id="PF07992">
    <property type="entry name" value="Pyr_redox_2"/>
    <property type="match status" value="1"/>
</dbReference>
<dbReference type="PANTHER" id="PTHR43706:SF47">
    <property type="entry name" value="EXTERNAL NADH-UBIQUINONE OXIDOREDUCTASE 1, MITOCHONDRIAL-RELATED"/>
    <property type="match status" value="1"/>
</dbReference>
<proteinExistence type="inferred from homology"/>
<keyword evidence="5" id="KW-0560">Oxidoreductase</keyword>
<dbReference type="InterPro" id="IPR036188">
    <property type="entry name" value="FAD/NAD-bd_sf"/>
</dbReference>
<evidence type="ECO:0000313" key="9">
    <source>
        <dbReference type="EMBL" id="MXO97909.1"/>
    </source>
</evidence>
<gene>
    <name evidence="9" type="ORF">GRI97_02760</name>
</gene>
<dbReference type="SUPFAM" id="SSF51905">
    <property type="entry name" value="FAD/NAD(P)-binding domain"/>
    <property type="match status" value="1"/>
</dbReference>
<reference evidence="9 10" key="1">
    <citation type="submission" date="2019-12" db="EMBL/GenBank/DDBJ databases">
        <title>Genomic-based taxomic classification of the family Erythrobacteraceae.</title>
        <authorList>
            <person name="Xu L."/>
        </authorList>
    </citation>
    <scope>NUCLEOTIDE SEQUENCE [LARGE SCALE GENOMIC DNA]</scope>
    <source>
        <strain evidence="9 10">S36</strain>
    </source>
</reference>
<sequence>MAERIVIVGAGFAGLACARALGSSDADVTIIDRRNYHLFVPLLYQVATAALSPADIAQPIRRLLRRHKNVKVLLGELTGVDLPAQELCLRDGGRVPYDALVLATGSSFNYFGNPEWEEHAPGLKTVEDARRLRSRLLYAFERAEQESDPERQQALMTSVVVGGGPTGVEMAGAIAELTRNTLANDFHHIDPARARTILVETGPHILSTFPEELGRYAQERLTGMGIEIRCNSAVEEIGPGTVRIGEEVLPAGTVIWGAGIKASPVAEWLGVEGDRAGRVAVNDDLSAKGIEGVFVLGDSALLIDPATDKPLPGLAQVAQQQGNHLGRALRKRLQTGEPLPAFRFRDRGNTAIIGRNAAVFDWGHSRMKGGIAWLLWAIIHVYLLSGFENRMIVSAKWVWRYFTYQRGSRLITSEEEEQKPVIYDHPRPES</sequence>
<keyword evidence="4" id="KW-0274">FAD</keyword>
<dbReference type="GO" id="GO:0050136">
    <property type="term" value="F:NADH dehydrogenase (quinone) (non-electrogenic) activity"/>
    <property type="evidence" value="ECO:0007669"/>
    <property type="project" value="UniProtKB-EC"/>
</dbReference>
<dbReference type="AlphaFoldDB" id="A0A6I4TRH3"/>
<evidence type="ECO:0000256" key="3">
    <source>
        <dbReference type="ARBA" id="ARBA00022630"/>
    </source>
</evidence>
<feature type="domain" description="FAD/NAD(P)-binding" evidence="8">
    <location>
        <begin position="4"/>
        <end position="322"/>
    </location>
</feature>
<keyword evidence="6" id="KW-0520">NAD</keyword>
<evidence type="ECO:0000256" key="5">
    <source>
        <dbReference type="ARBA" id="ARBA00023002"/>
    </source>
</evidence>
<keyword evidence="10" id="KW-1185">Reference proteome</keyword>
<comment type="caution">
    <text evidence="9">The sequence shown here is derived from an EMBL/GenBank/DDBJ whole genome shotgun (WGS) entry which is preliminary data.</text>
</comment>
<dbReference type="PROSITE" id="PS51257">
    <property type="entry name" value="PROKAR_LIPOPROTEIN"/>
    <property type="match status" value="1"/>
</dbReference>
<dbReference type="PRINTS" id="PR00411">
    <property type="entry name" value="PNDRDTASEI"/>
</dbReference>
<evidence type="ECO:0000259" key="8">
    <source>
        <dbReference type="Pfam" id="PF07992"/>
    </source>
</evidence>
<dbReference type="EC" id="1.6.5.9" evidence="2"/>
<dbReference type="OrthoDB" id="9781621at2"/>
<evidence type="ECO:0000256" key="6">
    <source>
        <dbReference type="ARBA" id="ARBA00023027"/>
    </source>
</evidence>
<evidence type="ECO:0000313" key="10">
    <source>
        <dbReference type="Proteomes" id="UP000469430"/>
    </source>
</evidence>
<dbReference type="PANTHER" id="PTHR43706">
    <property type="entry name" value="NADH DEHYDROGENASE"/>
    <property type="match status" value="1"/>
</dbReference>
<evidence type="ECO:0000256" key="2">
    <source>
        <dbReference type="ARBA" id="ARBA00012637"/>
    </source>
</evidence>
<dbReference type="Proteomes" id="UP000469430">
    <property type="component" value="Unassembled WGS sequence"/>
</dbReference>
<comment type="catalytic activity">
    <reaction evidence="7">
        <text>a quinone + NADH + H(+) = a quinol + NAD(+)</text>
        <dbReference type="Rhea" id="RHEA:46160"/>
        <dbReference type="ChEBI" id="CHEBI:15378"/>
        <dbReference type="ChEBI" id="CHEBI:24646"/>
        <dbReference type="ChEBI" id="CHEBI:57540"/>
        <dbReference type="ChEBI" id="CHEBI:57945"/>
        <dbReference type="ChEBI" id="CHEBI:132124"/>
        <dbReference type="EC" id="1.6.5.9"/>
    </reaction>
</comment>
<keyword evidence="3" id="KW-0285">Flavoprotein</keyword>
<evidence type="ECO:0000256" key="7">
    <source>
        <dbReference type="ARBA" id="ARBA00047599"/>
    </source>
</evidence>
<evidence type="ECO:0000256" key="4">
    <source>
        <dbReference type="ARBA" id="ARBA00022827"/>
    </source>
</evidence>
<comment type="similarity">
    <text evidence="1">Belongs to the NADH dehydrogenase family.</text>
</comment>
<organism evidence="9 10">
    <name type="scientific">Croceibacterium xixiisoli</name>
    <dbReference type="NCBI Taxonomy" id="1476466"/>
    <lineage>
        <taxon>Bacteria</taxon>
        <taxon>Pseudomonadati</taxon>
        <taxon>Pseudomonadota</taxon>
        <taxon>Alphaproteobacteria</taxon>
        <taxon>Sphingomonadales</taxon>
        <taxon>Erythrobacteraceae</taxon>
        <taxon>Croceibacterium</taxon>
    </lineage>
</organism>
<dbReference type="RefSeq" id="WP_161389587.1">
    <property type="nucleotide sequence ID" value="NZ_JBHSCP010000001.1"/>
</dbReference>
<accession>A0A6I4TRH3</accession>
<dbReference type="Gene3D" id="3.50.50.100">
    <property type="match status" value="1"/>
</dbReference>
<dbReference type="PRINTS" id="PR00368">
    <property type="entry name" value="FADPNR"/>
</dbReference>
<name>A0A6I4TRH3_9SPHN</name>
<protein>
    <recommendedName>
        <fullName evidence="2">NADH:ubiquinone reductase (non-electrogenic)</fullName>
        <ecNumber evidence="2">1.6.5.9</ecNumber>
    </recommendedName>
</protein>
<dbReference type="EMBL" id="WTYJ01000001">
    <property type="protein sequence ID" value="MXO97909.1"/>
    <property type="molecule type" value="Genomic_DNA"/>
</dbReference>
<dbReference type="InterPro" id="IPR045024">
    <property type="entry name" value="NDH-2"/>
</dbReference>
<dbReference type="InterPro" id="IPR023753">
    <property type="entry name" value="FAD/NAD-binding_dom"/>
</dbReference>
<evidence type="ECO:0000256" key="1">
    <source>
        <dbReference type="ARBA" id="ARBA00005272"/>
    </source>
</evidence>